<comment type="catalytic activity">
    <reaction evidence="1 16 17">
        <text>(2R,3S)-3-isopropylmalate + NAD(+) = 4-methyl-2-oxopentanoate + CO2 + NADH</text>
        <dbReference type="Rhea" id="RHEA:32271"/>
        <dbReference type="ChEBI" id="CHEBI:16526"/>
        <dbReference type="ChEBI" id="CHEBI:17865"/>
        <dbReference type="ChEBI" id="CHEBI:35121"/>
        <dbReference type="ChEBI" id="CHEBI:57540"/>
        <dbReference type="ChEBI" id="CHEBI:57945"/>
        <dbReference type="EC" id="1.1.1.85"/>
    </reaction>
</comment>
<feature type="binding site" evidence="16">
    <location>
        <position position="219"/>
    </location>
    <ligand>
        <name>substrate</name>
    </ligand>
</feature>
<dbReference type="PANTHER" id="PTHR42979">
    <property type="entry name" value="3-ISOPROPYLMALATE DEHYDROGENASE"/>
    <property type="match status" value="1"/>
</dbReference>
<comment type="cofactor">
    <cofactor evidence="2">
        <name>Mn(2+)</name>
        <dbReference type="ChEBI" id="CHEBI:29035"/>
    </cofactor>
</comment>
<evidence type="ECO:0000256" key="4">
    <source>
        <dbReference type="ARBA" id="ARBA00004762"/>
    </source>
</evidence>
<comment type="caution">
    <text evidence="19">The sequence shown here is derived from an EMBL/GenBank/DDBJ whole genome shotgun (WGS) entry which is preliminary data.</text>
</comment>
<dbReference type="PANTHER" id="PTHR42979:SF1">
    <property type="entry name" value="3-ISOPROPYLMALATE DEHYDROGENASE"/>
    <property type="match status" value="1"/>
</dbReference>
<evidence type="ECO:0000256" key="10">
    <source>
        <dbReference type="ARBA" id="ARBA00022723"/>
    </source>
</evidence>
<dbReference type="InterPro" id="IPR019818">
    <property type="entry name" value="IsoCit/isopropylmalate_DH_CS"/>
</dbReference>
<evidence type="ECO:0000313" key="19">
    <source>
        <dbReference type="EMBL" id="PAB58403.1"/>
    </source>
</evidence>
<protein>
    <recommendedName>
        <fullName evidence="16">3-isopropylmalate dehydrogenase</fullName>
        <ecNumber evidence="16">1.1.1.85</ecNumber>
    </recommendedName>
    <alternativeName>
        <fullName evidence="16">3-IPM-DH</fullName>
    </alternativeName>
    <alternativeName>
        <fullName evidence="16">Beta-IPM dehydrogenase</fullName>
        <shortName evidence="16">IMDH</shortName>
    </alternativeName>
</protein>
<keyword evidence="7 16" id="KW-0432">Leucine biosynthesis</keyword>
<evidence type="ECO:0000256" key="5">
    <source>
        <dbReference type="ARBA" id="ARBA00008319"/>
    </source>
</evidence>
<dbReference type="GO" id="GO:0009098">
    <property type="term" value="P:L-leucine biosynthetic process"/>
    <property type="evidence" value="ECO:0007669"/>
    <property type="project" value="UniProtKB-UniRule"/>
</dbReference>
<comment type="subcellular location">
    <subcellularLocation>
        <location evidence="3 16">Cytoplasm</location>
    </subcellularLocation>
</comment>
<dbReference type="EMBL" id="NIBG01000015">
    <property type="protein sequence ID" value="PAB58403.1"/>
    <property type="molecule type" value="Genomic_DNA"/>
</dbReference>
<keyword evidence="13 16" id="KW-0520">NAD</keyword>
<dbReference type="SUPFAM" id="SSF53659">
    <property type="entry name" value="Isocitrate/Isopropylmalate dehydrogenase-like"/>
    <property type="match status" value="1"/>
</dbReference>
<dbReference type="PROSITE" id="PS00470">
    <property type="entry name" value="IDH_IMDH"/>
    <property type="match status" value="1"/>
</dbReference>
<keyword evidence="9 16" id="KW-0028">Amino-acid biosynthesis</keyword>
<evidence type="ECO:0000256" key="3">
    <source>
        <dbReference type="ARBA" id="ARBA00004496"/>
    </source>
</evidence>
<dbReference type="OrthoDB" id="9806254at2"/>
<keyword evidence="16" id="KW-0464">Manganese</keyword>
<evidence type="ECO:0000256" key="15">
    <source>
        <dbReference type="ARBA" id="ARBA00023577"/>
    </source>
</evidence>
<evidence type="ECO:0000256" key="9">
    <source>
        <dbReference type="ARBA" id="ARBA00022605"/>
    </source>
</evidence>
<dbReference type="GO" id="GO:0003862">
    <property type="term" value="F:3-isopropylmalate dehydrogenase activity"/>
    <property type="evidence" value="ECO:0007669"/>
    <property type="project" value="UniProtKB-UniRule"/>
</dbReference>
<evidence type="ECO:0000256" key="13">
    <source>
        <dbReference type="ARBA" id="ARBA00023027"/>
    </source>
</evidence>
<feature type="binding site" evidence="16">
    <location>
        <position position="106"/>
    </location>
    <ligand>
        <name>substrate</name>
    </ligand>
</feature>
<feature type="binding site" evidence="16">
    <location>
        <begin position="276"/>
        <end position="288"/>
    </location>
    <ligand>
        <name>NAD(+)</name>
        <dbReference type="ChEBI" id="CHEBI:57540"/>
    </ligand>
</feature>
<comment type="function">
    <text evidence="15 16 17">Catalyzes the oxidation of 3-carboxy-2-hydroxy-4-methylpentanoate (3-isopropylmalate) to 3-carboxy-4-methyl-2-oxopentanoate. The product decarboxylates to 4-methyl-2 oxopentanoate.</text>
</comment>
<feature type="binding site" evidence="16">
    <location>
        <position position="135"/>
    </location>
    <ligand>
        <name>substrate</name>
    </ligand>
</feature>
<gene>
    <name evidence="16 19" type="primary">leuB</name>
    <name evidence="19" type="ORF">CCE28_14930</name>
</gene>
<dbReference type="EC" id="1.1.1.85" evidence="16"/>
<comment type="similarity">
    <text evidence="5 16">Belongs to the isocitrate and isopropylmalate dehydrogenases family. LeuB type 1 subfamily.</text>
</comment>
<keyword evidence="8 16" id="KW-0963">Cytoplasm</keyword>
<feature type="binding site" evidence="16">
    <location>
        <position position="247"/>
    </location>
    <ligand>
        <name>Mg(2+)</name>
        <dbReference type="ChEBI" id="CHEBI:18420"/>
    </ligand>
</feature>
<feature type="binding site" evidence="16">
    <location>
        <position position="96"/>
    </location>
    <ligand>
        <name>substrate</name>
    </ligand>
</feature>
<dbReference type="Pfam" id="PF00180">
    <property type="entry name" value="Iso_dh"/>
    <property type="match status" value="1"/>
</dbReference>
<evidence type="ECO:0000256" key="7">
    <source>
        <dbReference type="ARBA" id="ARBA00022430"/>
    </source>
</evidence>
<organism evidence="19 20">
    <name type="scientific">Anaeromicrobium sediminis</name>
    <dbReference type="NCBI Taxonomy" id="1478221"/>
    <lineage>
        <taxon>Bacteria</taxon>
        <taxon>Bacillati</taxon>
        <taxon>Bacillota</taxon>
        <taxon>Clostridia</taxon>
        <taxon>Peptostreptococcales</taxon>
        <taxon>Thermotaleaceae</taxon>
        <taxon>Anaeromicrobium</taxon>
    </lineage>
</organism>
<comment type="pathway">
    <text evidence="4 16 17">Amino-acid biosynthesis; L-leucine biosynthesis; L-leucine from 3-methyl-2-oxobutanoate: step 3/4.</text>
</comment>
<sequence>MEFNISVIYGDGIGPEIIDSGIRVLNKIEEVYGHKFNIDRALLGGEAIDELGSPIPNETIDKCIKSDAVLLGAVGGPKWDHLKGSERPEAGLLGLRKALGVYANIRPAILFEELKEASPLKSSLIKDNIDICIVRELTGGIYFGEKGKEENEAYDVERYNREEIRRIAKTAFDMAMNRNKKVTSIDKANVLESSKLWRQVVEEVAKDYKEVELEHMYIDNGAMQLVRQPANFDVILTNNIFGDILSDEASAIVGSIGVLPSASLGEGVGLYEPIHGSAPDIAGENKANPIGTILSICLMMKNSLGLYKEGTKIEEAVKEVLKKGYRTGDIMSDNNKLVGTREMTDLIIEEIK</sequence>
<name>A0A267MHY2_9FIRM</name>
<dbReference type="Gene3D" id="3.40.718.10">
    <property type="entry name" value="Isopropylmalate Dehydrogenase"/>
    <property type="match status" value="1"/>
</dbReference>
<keyword evidence="20" id="KW-1185">Reference proteome</keyword>
<feature type="binding site" evidence="16">
    <location>
        <begin position="76"/>
        <end position="89"/>
    </location>
    <ligand>
        <name>NAD(+)</name>
        <dbReference type="ChEBI" id="CHEBI:57540"/>
    </ligand>
</feature>
<dbReference type="HAMAP" id="MF_01033">
    <property type="entry name" value="LeuB_type1"/>
    <property type="match status" value="1"/>
</dbReference>
<keyword evidence="10 16" id="KW-0479">Metal-binding</keyword>
<dbReference type="GO" id="GO:0005829">
    <property type="term" value="C:cytosol"/>
    <property type="evidence" value="ECO:0007669"/>
    <property type="project" value="TreeGrafter"/>
</dbReference>
<evidence type="ECO:0000256" key="16">
    <source>
        <dbReference type="HAMAP-Rule" id="MF_01033"/>
    </source>
</evidence>
<evidence type="ECO:0000256" key="12">
    <source>
        <dbReference type="ARBA" id="ARBA00023002"/>
    </source>
</evidence>
<dbReference type="UniPathway" id="UPA00048">
    <property type="reaction ID" value="UER00072"/>
</dbReference>
<feature type="binding site" evidence="16">
    <location>
        <position position="243"/>
    </location>
    <ligand>
        <name>Mg(2+)</name>
        <dbReference type="ChEBI" id="CHEBI:18420"/>
    </ligand>
</feature>
<dbReference type="InterPro" id="IPR004429">
    <property type="entry name" value="Isopropylmalate_DH"/>
</dbReference>
<proteinExistence type="inferred from homology"/>
<dbReference type="InterPro" id="IPR024084">
    <property type="entry name" value="IsoPropMal-DH-like_dom"/>
</dbReference>
<feature type="domain" description="Isopropylmalate dehydrogenase-like" evidence="18">
    <location>
        <begin position="4"/>
        <end position="347"/>
    </location>
</feature>
<keyword evidence="12 16" id="KW-0560">Oxidoreductase</keyword>
<feature type="site" description="Important for catalysis" evidence="16">
    <location>
        <position position="142"/>
    </location>
</feature>
<dbReference type="FunFam" id="3.40.718.10:FF:000028">
    <property type="entry name" value="3-isopropylmalate dehydrogenase"/>
    <property type="match status" value="1"/>
</dbReference>
<dbReference type="RefSeq" id="WP_095134533.1">
    <property type="nucleotide sequence ID" value="NZ_NIBG01000015.1"/>
</dbReference>
<keyword evidence="14 16" id="KW-0100">Branched-chain amino acid biosynthesis</keyword>
<evidence type="ECO:0000256" key="17">
    <source>
        <dbReference type="RuleBase" id="RU004445"/>
    </source>
</evidence>
<feature type="site" description="Important for catalysis" evidence="16">
    <location>
        <position position="187"/>
    </location>
</feature>
<evidence type="ECO:0000259" key="18">
    <source>
        <dbReference type="SMART" id="SM01329"/>
    </source>
</evidence>
<evidence type="ECO:0000256" key="2">
    <source>
        <dbReference type="ARBA" id="ARBA00001936"/>
    </source>
</evidence>
<comment type="cofactor">
    <cofactor evidence="16 17">
        <name>Mg(2+)</name>
        <dbReference type="ChEBI" id="CHEBI:18420"/>
    </cofactor>
    <cofactor evidence="16 17">
        <name>Mn(2+)</name>
        <dbReference type="ChEBI" id="CHEBI:29035"/>
    </cofactor>
    <text evidence="16 17">Binds 1 Mg(2+) or Mn(2+) ion per subunit.</text>
</comment>
<evidence type="ECO:0000256" key="8">
    <source>
        <dbReference type="ARBA" id="ARBA00022490"/>
    </source>
</evidence>
<reference evidence="19 20" key="1">
    <citation type="submission" date="2017-06" db="EMBL/GenBank/DDBJ databases">
        <title>Draft genome sequence of anaerobic fermentative bacterium Anaeromicrobium sediminis DY2726D isolated from West Pacific Ocean sediments.</title>
        <authorList>
            <person name="Zeng X."/>
        </authorList>
    </citation>
    <scope>NUCLEOTIDE SEQUENCE [LARGE SCALE GENOMIC DNA]</scope>
    <source>
        <strain evidence="19 20">DY2726D</strain>
    </source>
</reference>
<dbReference type="GO" id="GO:0051287">
    <property type="term" value="F:NAD binding"/>
    <property type="evidence" value="ECO:0007669"/>
    <property type="project" value="InterPro"/>
</dbReference>
<evidence type="ECO:0000256" key="1">
    <source>
        <dbReference type="ARBA" id="ARBA00000624"/>
    </source>
</evidence>
<feature type="binding site" evidence="16">
    <location>
        <position position="219"/>
    </location>
    <ligand>
        <name>Mg(2+)</name>
        <dbReference type="ChEBI" id="CHEBI:18420"/>
    </ligand>
</feature>
<dbReference type="SMART" id="SM01329">
    <property type="entry name" value="Iso_dh"/>
    <property type="match status" value="1"/>
</dbReference>
<comment type="subunit">
    <text evidence="6 16 17">Homodimer.</text>
</comment>
<dbReference type="AlphaFoldDB" id="A0A267MHY2"/>
<evidence type="ECO:0000256" key="6">
    <source>
        <dbReference type="ARBA" id="ARBA00011738"/>
    </source>
</evidence>
<evidence type="ECO:0000256" key="14">
    <source>
        <dbReference type="ARBA" id="ARBA00023304"/>
    </source>
</evidence>
<evidence type="ECO:0000313" key="20">
    <source>
        <dbReference type="Proteomes" id="UP000216024"/>
    </source>
</evidence>
<accession>A0A267MHY2</accession>
<dbReference type="GO" id="GO:0000287">
    <property type="term" value="F:magnesium ion binding"/>
    <property type="evidence" value="ECO:0007669"/>
    <property type="project" value="InterPro"/>
</dbReference>
<dbReference type="Proteomes" id="UP000216024">
    <property type="component" value="Unassembled WGS sequence"/>
</dbReference>
<evidence type="ECO:0000256" key="11">
    <source>
        <dbReference type="ARBA" id="ARBA00022842"/>
    </source>
</evidence>
<dbReference type="NCBIfam" id="TIGR00169">
    <property type="entry name" value="leuB"/>
    <property type="match status" value="1"/>
</dbReference>
<keyword evidence="11 16" id="KW-0460">Magnesium</keyword>